<dbReference type="AlphaFoldDB" id="A0A0F9APT1"/>
<reference evidence="1" key="1">
    <citation type="journal article" date="2015" name="Nature">
        <title>Complex archaea that bridge the gap between prokaryotes and eukaryotes.</title>
        <authorList>
            <person name="Spang A."/>
            <person name="Saw J.H."/>
            <person name="Jorgensen S.L."/>
            <person name="Zaremba-Niedzwiedzka K."/>
            <person name="Martijn J."/>
            <person name="Lind A.E."/>
            <person name="van Eijk R."/>
            <person name="Schleper C."/>
            <person name="Guy L."/>
            <person name="Ettema T.J."/>
        </authorList>
    </citation>
    <scope>NUCLEOTIDE SEQUENCE</scope>
</reference>
<accession>A0A0F9APT1</accession>
<protein>
    <submittedName>
        <fullName evidence="1">Uncharacterized protein</fullName>
    </submittedName>
</protein>
<dbReference type="EMBL" id="LAZR01041582">
    <property type="protein sequence ID" value="KKL11604.1"/>
    <property type="molecule type" value="Genomic_DNA"/>
</dbReference>
<feature type="non-terminal residue" evidence="1">
    <location>
        <position position="1"/>
    </location>
</feature>
<comment type="caution">
    <text evidence="1">The sequence shown here is derived from an EMBL/GenBank/DDBJ whole genome shotgun (WGS) entry which is preliminary data.</text>
</comment>
<evidence type="ECO:0000313" key="1">
    <source>
        <dbReference type="EMBL" id="KKL11604.1"/>
    </source>
</evidence>
<gene>
    <name evidence="1" type="ORF">LCGC14_2544120</name>
</gene>
<organism evidence="1">
    <name type="scientific">marine sediment metagenome</name>
    <dbReference type="NCBI Taxonomy" id="412755"/>
    <lineage>
        <taxon>unclassified sequences</taxon>
        <taxon>metagenomes</taxon>
        <taxon>ecological metagenomes</taxon>
    </lineage>
</organism>
<proteinExistence type="predicted"/>
<sequence>GRGCGNCLSSKFRLGIIHWLGVKMNPIMRAFVPVLGVAALLLTMPQPAVGANCQLVKGTQDGRNKQRAIEKSRETLEYGVREVKVNGRAVEGNRVPIARGKGPVRVDVTMG</sequence>
<name>A0A0F9APT1_9ZZZZ</name>